<evidence type="ECO:0000256" key="1">
    <source>
        <dbReference type="ARBA" id="ARBA00006479"/>
    </source>
</evidence>
<sequence length="316" mass="34749">MARRCALGIDIGGTKLRLGLVTENLEILKCSISEEHRNFTPEQLVDFIALNVSKLLENCGNIFIVGAGVGYPGPVDFKKGSTFSYTNLRNSAWEKTPLKEFLEKKLKMPVLLDNDANLVGLAEMRIGAGKNFTNAVYLTISTGTGGAIFIDRKLYRGSLGSAGEFGHMVVDINGFSCKCGNTGCLMSLLSGLGLEEFINREPLCKNLFLSDRTHEDCVRKLFDLLSDQHPKLLKAIEPLIQYLSVAFLNIIQILNPEVIIVGGSLGKRLVNLFSHEIRTYLSEHLPKEVIENTYIKEAELGEYGGVIGGAIMVFES</sequence>
<dbReference type="Proteomes" id="UP001461341">
    <property type="component" value="Chromosome"/>
</dbReference>
<comment type="similarity">
    <text evidence="1">Belongs to the ROK (NagC/XylR) family.</text>
</comment>
<dbReference type="EMBL" id="CP121689">
    <property type="protein sequence ID" value="WZL76211.1"/>
    <property type="molecule type" value="Genomic_DNA"/>
</dbReference>
<keyword evidence="3" id="KW-1185">Reference proteome</keyword>
<proteinExistence type="inferred from homology"/>
<dbReference type="PANTHER" id="PTHR18964:SF149">
    <property type="entry name" value="BIFUNCTIONAL UDP-N-ACETYLGLUCOSAMINE 2-EPIMERASE_N-ACETYLMANNOSAMINE KINASE"/>
    <property type="match status" value="1"/>
</dbReference>
<dbReference type="RefSeq" id="WP_369018369.1">
    <property type="nucleotide sequence ID" value="NZ_CP121689.1"/>
</dbReference>
<dbReference type="SUPFAM" id="SSF53067">
    <property type="entry name" value="Actin-like ATPase domain"/>
    <property type="match status" value="1"/>
</dbReference>
<dbReference type="InterPro" id="IPR043129">
    <property type="entry name" value="ATPase_NBD"/>
</dbReference>
<accession>A0ABZ2YD61</accession>
<name>A0ABZ2YD61_9BACT</name>
<dbReference type="Pfam" id="PF00480">
    <property type="entry name" value="ROK"/>
    <property type="match status" value="1"/>
</dbReference>
<protein>
    <submittedName>
        <fullName evidence="2">ROK family protein</fullName>
    </submittedName>
</protein>
<organism evidence="2 3">
    <name type="scientific">Thermatribacter velox</name>
    <dbReference type="NCBI Taxonomy" id="3039681"/>
    <lineage>
        <taxon>Bacteria</taxon>
        <taxon>Pseudomonadati</taxon>
        <taxon>Atribacterota</taxon>
        <taxon>Atribacteria</taxon>
        <taxon>Atribacterales</taxon>
        <taxon>Thermatribacteraceae</taxon>
        <taxon>Thermatribacter</taxon>
    </lineage>
</organism>
<evidence type="ECO:0000313" key="3">
    <source>
        <dbReference type="Proteomes" id="UP001461341"/>
    </source>
</evidence>
<dbReference type="InterPro" id="IPR049874">
    <property type="entry name" value="ROK_cs"/>
</dbReference>
<dbReference type="PROSITE" id="PS01125">
    <property type="entry name" value="ROK"/>
    <property type="match status" value="1"/>
</dbReference>
<gene>
    <name evidence="2" type="ORF">QBE54_00315</name>
</gene>
<dbReference type="Gene3D" id="3.30.420.40">
    <property type="match status" value="2"/>
</dbReference>
<dbReference type="InterPro" id="IPR000600">
    <property type="entry name" value="ROK"/>
</dbReference>
<evidence type="ECO:0000313" key="2">
    <source>
        <dbReference type="EMBL" id="WZL76211.1"/>
    </source>
</evidence>
<reference evidence="2 3" key="1">
    <citation type="submission" date="2023-03" db="EMBL/GenBank/DDBJ databases">
        <title>Novel Species.</title>
        <authorList>
            <person name="Ma S."/>
        </authorList>
    </citation>
    <scope>NUCLEOTIDE SEQUENCE [LARGE SCALE GENOMIC DNA]</scope>
    <source>
        <strain evidence="2 3">B11</strain>
    </source>
</reference>
<dbReference type="PANTHER" id="PTHR18964">
    <property type="entry name" value="ROK (REPRESSOR, ORF, KINASE) FAMILY"/>
    <property type="match status" value="1"/>
</dbReference>